<organism evidence="2">
    <name type="scientific">Caldilineaceae bacterium SB0664_bin_27</name>
    <dbReference type="NCBI Taxonomy" id="2605260"/>
    <lineage>
        <taxon>Bacteria</taxon>
        <taxon>Bacillati</taxon>
        <taxon>Chloroflexota</taxon>
        <taxon>Caldilineae</taxon>
        <taxon>Caldilineales</taxon>
        <taxon>Caldilineaceae</taxon>
    </lineage>
</organism>
<keyword evidence="1" id="KW-0812">Transmembrane</keyword>
<comment type="caution">
    <text evidence="2">The sequence shown here is derived from an EMBL/GenBank/DDBJ whole genome shotgun (WGS) entry which is preliminary data.</text>
</comment>
<name>A0A6B0YSR1_9CHLR</name>
<accession>A0A6B0YSR1</accession>
<dbReference type="AlphaFoldDB" id="A0A6B0YSR1"/>
<proteinExistence type="predicted"/>
<keyword evidence="1" id="KW-0472">Membrane</keyword>
<evidence type="ECO:0000256" key="1">
    <source>
        <dbReference type="SAM" id="Phobius"/>
    </source>
</evidence>
<keyword evidence="1" id="KW-1133">Transmembrane helix</keyword>
<evidence type="ECO:0000313" key="2">
    <source>
        <dbReference type="EMBL" id="MXY92498.1"/>
    </source>
</evidence>
<sequence>MDFLKRFWADHTVLSNWAVLAIGFVVILFFSASGVGFDGAQWAALIGVTVGLAGLCAWIISWE</sequence>
<feature type="transmembrane region" description="Helical" evidence="1">
    <location>
        <begin position="12"/>
        <end position="33"/>
    </location>
</feature>
<protein>
    <submittedName>
        <fullName evidence="2">Uncharacterized protein</fullName>
    </submittedName>
</protein>
<gene>
    <name evidence="2" type="ORF">F4Y42_03520</name>
</gene>
<feature type="transmembrane region" description="Helical" evidence="1">
    <location>
        <begin position="39"/>
        <end position="60"/>
    </location>
</feature>
<dbReference type="EMBL" id="VXRG01000034">
    <property type="protein sequence ID" value="MXY92498.1"/>
    <property type="molecule type" value="Genomic_DNA"/>
</dbReference>
<reference evidence="2" key="1">
    <citation type="submission" date="2019-09" db="EMBL/GenBank/DDBJ databases">
        <title>Characterisation of the sponge microbiome using genome-centric metagenomics.</title>
        <authorList>
            <person name="Engelberts J.P."/>
            <person name="Robbins S.J."/>
            <person name="De Goeij J.M."/>
            <person name="Aranda M."/>
            <person name="Bell S.C."/>
            <person name="Webster N.S."/>
        </authorList>
    </citation>
    <scope>NUCLEOTIDE SEQUENCE</scope>
    <source>
        <strain evidence="2">SB0664_bin_27</strain>
    </source>
</reference>